<dbReference type="PIRSF" id="PIRSF016636">
    <property type="entry name" value="AlgI_DltB"/>
    <property type="match status" value="1"/>
</dbReference>
<dbReference type="PANTHER" id="PTHR13285">
    <property type="entry name" value="ACYLTRANSFERASE"/>
    <property type="match status" value="1"/>
</dbReference>
<name>A0A4R9GAZ3_9LEPT</name>
<feature type="transmembrane region" description="Helical" evidence="10">
    <location>
        <begin position="71"/>
        <end position="92"/>
    </location>
</feature>
<keyword evidence="12" id="KW-1185">Reference proteome</keyword>
<feature type="transmembrane region" description="Helical" evidence="10">
    <location>
        <begin position="472"/>
        <end position="489"/>
    </location>
</feature>
<dbReference type="InterPro" id="IPR024194">
    <property type="entry name" value="Ac/AlaTfrase_AlgI/DltB"/>
</dbReference>
<evidence type="ECO:0000256" key="3">
    <source>
        <dbReference type="ARBA" id="ARBA00022475"/>
    </source>
</evidence>
<feature type="transmembrane region" description="Helical" evidence="10">
    <location>
        <begin position="6"/>
        <end position="22"/>
    </location>
</feature>
<feature type="transmembrane region" description="Helical" evidence="10">
    <location>
        <begin position="392"/>
        <end position="411"/>
    </location>
</feature>
<feature type="transmembrane region" description="Helical" evidence="10">
    <location>
        <begin position="339"/>
        <end position="362"/>
    </location>
</feature>
<dbReference type="RefSeq" id="WP_135768607.1">
    <property type="nucleotide sequence ID" value="NZ_RQET01000009.1"/>
</dbReference>
<keyword evidence="3 9" id="KW-1003">Cell membrane</keyword>
<dbReference type="GO" id="GO:0005886">
    <property type="term" value="C:plasma membrane"/>
    <property type="evidence" value="ECO:0007669"/>
    <property type="project" value="UniProtKB-SubCell"/>
</dbReference>
<comment type="caution">
    <text evidence="11">The sequence shown here is derived from an EMBL/GenBank/DDBJ whole genome shotgun (WGS) entry which is preliminary data.</text>
</comment>
<evidence type="ECO:0000256" key="10">
    <source>
        <dbReference type="SAM" id="Phobius"/>
    </source>
</evidence>
<feature type="transmembrane region" description="Helical" evidence="10">
    <location>
        <begin position="29"/>
        <end position="47"/>
    </location>
</feature>
<evidence type="ECO:0000256" key="2">
    <source>
        <dbReference type="ARBA" id="ARBA00010323"/>
    </source>
</evidence>
<dbReference type="InterPro" id="IPR028362">
    <property type="entry name" value="AlgI"/>
</dbReference>
<evidence type="ECO:0000313" key="11">
    <source>
        <dbReference type="EMBL" id="TGK08918.1"/>
    </source>
</evidence>
<protein>
    <submittedName>
        <fullName evidence="11">MBOAT family protein</fullName>
    </submittedName>
</protein>
<feature type="transmembrane region" description="Helical" evidence="10">
    <location>
        <begin position="104"/>
        <end position="122"/>
    </location>
</feature>
<dbReference type="Proteomes" id="UP000298458">
    <property type="component" value="Unassembled WGS sequence"/>
</dbReference>
<keyword evidence="8 9" id="KW-0012">Acyltransferase</keyword>
<keyword evidence="4 9" id="KW-0808">Transferase</keyword>
<comment type="subcellular location">
    <subcellularLocation>
        <location evidence="1">Cell membrane</location>
        <topology evidence="1">Multi-pass membrane protein</topology>
    </subcellularLocation>
</comment>
<dbReference type="InterPro" id="IPR051085">
    <property type="entry name" value="MB_O-acyltransferase"/>
</dbReference>
<evidence type="ECO:0000256" key="7">
    <source>
        <dbReference type="ARBA" id="ARBA00023136"/>
    </source>
</evidence>
<sequence>MLFNSAHFMIFLPIVLIVTKILKGTNRRVFLLLSSLYFYNAWHPATIKCAELRTNSWYEFWIDKSFCDFGINLYILILIVSMVVDYFAGLLMSREGVTDKFRKICLVASLITNLGILGYFKYTNFLLEVFADLQHLGPTKIDPLKIILPVGISFYTFQSMSYTIDVFRRQLEARKSFLDFALYVSFFPQLVAGPIVRAHTFFRDLDHPPTVTRQDVEIAFCQILMGFTRKIVFADNLGKVTDFTFRNYSTLNPIEIWTGTLAFGWQIYFDFAGYTDIAIGVARLFGYKFDPNFNFPMVARNIADHWTRWHISFSTWIRDYIYIPLGGSRAGKWVTYRNLFITWLFAGVWHGAAYHFVGWGLWQGVMLAVHREYGATRLSVWLNEKGGRLYDIFARILTMFFLAFGFIMFRAETMGKAWEMMKSLLFLVPGGFRSVRSYVNYDYGLLLAVCYAASYYFSKNTIESLAESKRKFAFFFLANAFLLLIFGITESKNFLYFDF</sequence>
<gene>
    <name evidence="11" type="ORF">EHO60_12860</name>
</gene>
<keyword evidence="7 9" id="KW-0472">Membrane</keyword>
<evidence type="ECO:0000256" key="4">
    <source>
        <dbReference type="ARBA" id="ARBA00022679"/>
    </source>
</evidence>
<dbReference type="OrthoDB" id="340310at2"/>
<dbReference type="InterPro" id="IPR004299">
    <property type="entry name" value="MBOAT_fam"/>
</dbReference>
<dbReference type="AlphaFoldDB" id="A0A4R9GAZ3"/>
<dbReference type="PANTHER" id="PTHR13285:SF23">
    <property type="entry name" value="TEICHOIC ACID D-ALANYLTRANSFERASE"/>
    <property type="match status" value="1"/>
</dbReference>
<evidence type="ECO:0000256" key="8">
    <source>
        <dbReference type="ARBA" id="ARBA00023315"/>
    </source>
</evidence>
<organism evidence="11 12">
    <name type="scientific">Leptospira fletcheri</name>
    <dbReference type="NCBI Taxonomy" id="2484981"/>
    <lineage>
        <taxon>Bacteria</taxon>
        <taxon>Pseudomonadati</taxon>
        <taxon>Spirochaetota</taxon>
        <taxon>Spirochaetia</taxon>
        <taxon>Leptospirales</taxon>
        <taxon>Leptospiraceae</taxon>
        <taxon>Leptospira</taxon>
    </lineage>
</organism>
<dbReference type="PIRSF" id="PIRSF500217">
    <property type="entry name" value="AlgI"/>
    <property type="match status" value="1"/>
</dbReference>
<reference evidence="11" key="1">
    <citation type="journal article" date="2019" name="PLoS Negl. Trop. Dis.">
        <title>Revisiting the worldwide diversity of Leptospira species in the environment.</title>
        <authorList>
            <person name="Vincent A.T."/>
            <person name="Schiettekatte O."/>
            <person name="Bourhy P."/>
            <person name="Veyrier F.J."/>
            <person name="Picardeau M."/>
        </authorList>
    </citation>
    <scope>NUCLEOTIDE SEQUENCE [LARGE SCALE GENOMIC DNA]</scope>
    <source>
        <strain evidence="11">SSW15</strain>
    </source>
</reference>
<evidence type="ECO:0000256" key="6">
    <source>
        <dbReference type="ARBA" id="ARBA00022989"/>
    </source>
</evidence>
<dbReference type="GO" id="GO:0042121">
    <property type="term" value="P:alginic acid biosynthetic process"/>
    <property type="evidence" value="ECO:0007669"/>
    <property type="project" value="InterPro"/>
</dbReference>
<evidence type="ECO:0000256" key="5">
    <source>
        <dbReference type="ARBA" id="ARBA00022692"/>
    </source>
</evidence>
<accession>A0A4R9GAZ3</accession>
<evidence type="ECO:0000256" key="9">
    <source>
        <dbReference type="PIRNR" id="PIRNR016636"/>
    </source>
</evidence>
<dbReference type="Pfam" id="PF03062">
    <property type="entry name" value="MBOAT"/>
    <property type="match status" value="1"/>
</dbReference>
<proteinExistence type="inferred from homology"/>
<dbReference type="GO" id="GO:0016746">
    <property type="term" value="F:acyltransferase activity"/>
    <property type="evidence" value="ECO:0007669"/>
    <property type="project" value="UniProtKB-KW"/>
</dbReference>
<keyword evidence="5 10" id="KW-0812">Transmembrane</keyword>
<keyword evidence="6 10" id="KW-1133">Transmembrane helix</keyword>
<evidence type="ECO:0000256" key="1">
    <source>
        <dbReference type="ARBA" id="ARBA00004651"/>
    </source>
</evidence>
<dbReference type="EMBL" id="RQET01000009">
    <property type="protein sequence ID" value="TGK08918.1"/>
    <property type="molecule type" value="Genomic_DNA"/>
</dbReference>
<feature type="transmembrane region" description="Helical" evidence="10">
    <location>
        <begin position="146"/>
        <end position="167"/>
    </location>
</feature>
<comment type="similarity">
    <text evidence="2 9">Belongs to the membrane-bound acyltransferase family.</text>
</comment>
<evidence type="ECO:0000313" key="12">
    <source>
        <dbReference type="Proteomes" id="UP000298458"/>
    </source>
</evidence>